<dbReference type="Proteomes" id="UP000248806">
    <property type="component" value="Unassembled WGS sequence"/>
</dbReference>
<dbReference type="AlphaFoldDB" id="A0A326U502"/>
<dbReference type="RefSeq" id="WP_137686020.1">
    <property type="nucleotide sequence ID" value="NZ_BIFX01000001.1"/>
</dbReference>
<sequence length="81" mass="8950">MHARLEKAYHFITQNGRPIDQARFAYHFMRTDASQDALLNTLSQYQNTDGGFGHGLEPDIGQQSLCDRACASDLSSGQCAT</sequence>
<comment type="caution">
    <text evidence="1">The sequence shown here is derived from an EMBL/GenBank/DDBJ whole genome shotgun (WGS) entry which is preliminary data.</text>
</comment>
<evidence type="ECO:0000313" key="2">
    <source>
        <dbReference type="Proteomes" id="UP000248806"/>
    </source>
</evidence>
<reference evidence="1 2" key="1">
    <citation type="submission" date="2018-06" db="EMBL/GenBank/DDBJ databases">
        <title>Genomic Encyclopedia of Archaeal and Bacterial Type Strains, Phase II (KMG-II): from individual species to whole genera.</title>
        <authorList>
            <person name="Goeker M."/>
        </authorList>
    </citation>
    <scope>NUCLEOTIDE SEQUENCE [LARGE SCALE GENOMIC DNA]</scope>
    <source>
        <strain evidence="1 2">ATCC BAA-1881</strain>
    </source>
</reference>
<dbReference type="OrthoDB" id="156283at2"/>
<organism evidence="1 2">
    <name type="scientific">Thermosporothrix hazakensis</name>
    <dbReference type="NCBI Taxonomy" id="644383"/>
    <lineage>
        <taxon>Bacteria</taxon>
        <taxon>Bacillati</taxon>
        <taxon>Chloroflexota</taxon>
        <taxon>Ktedonobacteria</taxon>
        <taxon>Ktedonobacterales</taxon>
        <taxon>Thermosporotrichaceae</taxon>
        <taxon>Thermosporothrix</taxon>
    </lineage>
</organism>
<keyword evidence="2" id="KW-1185">Reference proteome</keyword>
<evidence type="ECO:0008006" key="3">
    <source>
        <dbReference type="Google" id="ProtNLM"/>
    </source>
</evidence>
<protein>
    <recommendedName>
        <fullName evidence="3">Prenyltransferase/squalene oxidase-like repeat protein</fullName>
    </recommendedName>
</protein>
<accession>A0A326U502</accession>
<name>A0A326U502_THEHA</name>
<gene>
    <name evidence="1" type="ORF">EI42_03501</name>
</gene>
<dbReference type="EMBL" id="QKUF01000012">
    <property type="protein sequence ID" value="PZW27415.1"/>
    <property type="molecule type" value="Genomic_DNA"/>
</dbReference>
<proteinExistence type="predicted"/>
<evidence type="ECO:0000313" key="1">
    <source>
        <dbReference type="EMBL" id="PZW27415.1"/>
    </source>
</evidence>